<organism evidence="1 3">
    <name type="scientific">Bacillus wiedmannii</name>
    <dbReference type="NCBI Taxonomy" id="1890302"/>
    <lineage>
        <taxon>Bacteria</taxon>
        <taxon>Bacillati</taxon>
        <taxon>Bacillota</taxon>
        <taxon>Bacilli</taxon>
        <taxon>Bacillales</taxon>
        <taxon>Bacillaceae</taxon>
        <taxon>Bacillus</taxon>
        <taxon>Bacillus cereus group</taxon>
    </lineage>
</organism>
<protein>
    <recommendedName>
        <fullName evidence="5">YolD-like family protein</fullName>
    </recommendedName>
</protein>
<dbReference type="Proteomes" id="UP000035350">
    <property type="component" value="Unassembled WGS sequence"/>
</dbReference>
<dbReference type="Pfam" id="PF08863">
    <property type="entry name" value="YolD"/>
    <property type="match status" value="1"/>
</dbReference>
<dbReference type="Proteomes" id="UP000196052">
    <property type="component" value="Unassembled WGS sequence"/>
</dbReference>
<name>A0A0G8BYS8_9BACI</name>
<reference evidence="1" key="3">
    <citation type="submission" date="2015-04" db="EMBL/GenBank/DDBJ databases">
        <authorList>
            <person name="Syromyatnikov M.Y."/>
            <person name="Popov V.N."/>
        </authorList>
    </citation>
    <scope>NUCLEOTIDE SEQUENCE</scope>
    <source>
        <strain evidence="1">B4147</strain>
    </source>
</reference>
<dbReference type="PANTHER" id="PTHR40051:SF1">
    <property type="entry name" value="YOLD-LIKE FAMILY PROTEIN"/>
    <property type="match status" value="1"/>
</dbReference>
<evidence type="ECO:0000313" key="2">
    <source>
        <dbReference type="EMBL" id="SCC25554.1"/>
    </source>
</evidence>
<evidence type="ECO:0000313" key="4">
    <source>
        <dbReference type="Proteomes" id="UP000196052"/>
    </source>
</evidence>
<accession>C2PET8</accession>
<accession>A0A0G8BYS8</accession>
<sequence length="125" mass="14608">MCEIEWINDQGDKEMNDVKVQKAEREWVPFTVMSEQLLSMRKIVGEKFKVQKPLLTNEAKERISDKLLTSLLSEKEILVTYFEDGYILTSYMTVVHINPLKCIVICTDAFYKTYVFNTSDIIEIT</sequence>
<dbReference type="EMBL" id="LCYN01000031">
    <property type="protein sequence ID" value="KKZ92733.1"/>
    <property type="molecule type" value="Genomic_DNA"/>
</dbReference>
<dbReference type="PATRIC" id="fig|1396.433.peg.4690"/>
<evidence type="ECO:0008006" key="5">
    <source>
        <dbReference type="Google" id="ProtNLM"/>
    </source>
</evidence>
<dbReference type="EMBL" id="FMBE01000013">
    <property type="protein sequence ID" value="SCC25554.1"/>
    <property type="molecule type" value="Genomic_DNA"/>
</dbReference>
<evidence type="ECO:0000313" key="3">
    <source>
        <dbReference type="Proteomes" id="UP000035350"/>
    </source>
</evidence>
<dbReference type="AlphaFoldDB" id="A0A0G8BYS8"/>
<reference evidence="4" key="4">
    <citation type="submission" date="2016-08" db="EMBL/GenBank/DDBJ databases">
        <authorList>
            <person name="Loux V."/>
            <person name="Rue O."/>
        </authorList>
    </citation>
    <scope>NUCLEOTIDE SEQUENCE [LARGE SCALE GENOMIC DNA]</scope>
    <source>
        <strain evidence="4">INRA Bc05-F1</strain>
    </source>
</reference>
<evidence type="ECO:0000313" key="1">
    <source>
        <dbReference type="EMBL" id="KKZ92733.1"/>
    </source>
</evidence>
<reference evidence="3" key="2">
    <citation type="submission" date="2015-04" db="EMBL/GenBank/DDBJ databases">
        <title>Draft Genome Sequences of Eight Spore-Forming Food Isolates of Bacillus cereus Genome sequencing.</title>
        <authorList>
            <person name="Krawcyk A.O."/>
            <person name="de Jong A."/>
            <person name="Eijlander R.T."/>
            <person name="Berendsen E.M."/>
            <person name="Holsappel S."/>
            <person name="Wells-Bennik M."/>
            <person name="Kuipers O.P."/>
        </authorList>
    </citation>
    <scope>NUCLEOTIDE SEQUENCE [LARGE SCALE GENOMIC DNA]</scope>
    <source>
        <strain evidence="3">B4147</strain>
    </source>
</reference>
<dbReference type="InterPro" id="IPR014962">
    <property type="entry name" value="YolD"/>
</dbReference>
<reference evidence="1 3" key="1">
    <citation type="journal article" date="2015" name="Genome Announc.">
        <title>Next-Generation Whole-Genome Sequencing of Eight Strains of Bacillus cereus, Isolated from Food.</title>
        <authorList>
            <person name="Krawczyk A.O."/>
            <person name="de Jong A."/>
            <person name="Eijlander R.T."/>
            <person name="Berendsen E.M."/>
            <person name="Holsappel S."/>
            <person name="Wells-Bennik M.H."/>
            <person name="Kuipers O.P."/>
        </authorList>
    </citation>
    <scope>NUCLEOTIDE SEQUENCE [LARGE SCALE GENOMIC DNA]</scope>
    <source>
        <strain evidence="1 3">B4147</strain>
    </source>
</reference>
<accession>A0A1C4D272</accession>
<gene>
    <name evidence="1" type="ORF">B4147_1969</name>
    <name evidence="2" type="ORF">BC05F1_02354</name>
</gene>
<proteinExistence type="predicted"/>
<dbReference type="PANTHER" id="PTHR40051">
    <property type="entry name" value="IG HYPOTHETICAL 15966"/>
    <property type="match status" value="1"/>
</dbReference>
<reference evidence="2" key="5">
    <citation type="submission" date="2016-08" db="EMBL/GenBank/DDBJ databases">
        <authorList>
            <person name="Seilhamer J.J."/>
        </authorList>
    </citation>
    <scope>NUCLEOTIDE SEQUENCE [LARGE SCALE GENOMIC DNA]</scope>
    <source>
        <strain evidence="2">INRA Bc05-F1</strain>
    </source>
</reference>